<keyword evidence="1" id="KW-0812">Transmembrane</keyword>
<keyword evidence="1" id="KW-1133">Transmembrane helix</keyword>
<feature type="transmembrane region" description="Helical" evidence="1">
    <location>
        <begin position="44"/>
        <end position="64"/>
    </location>
</feature>
<dbReference type="Proteomes" id="UP000248326">
    <property type="component" value="Unassembled WGS sequence"/>
</dbReference>
<sequence length="101" mass="10755">MSAPQHKTNSVAKPVLPPRLYPTAFWIVVTLLALGLFVPALEQIGVLALLLTPVVAAVTVVLVHWRDDRRLAVAALLALVGLALVYLVRGYLPALAKLLGG</sequence>
<keyword evidence="3" id="KW-1185">Reference proteome</keyword>
<protein>
    <submittedName>
        <fullName evidence="2">Uncharacterized protein</fullName>
    </submittedName>
</protein>
<feature type="transmembrane region" description="Helical" evidence="1">
    <location>
        <begin position="20"/>
        <end position="38"/>
    </location>
</feature>
<organism evidence="2 3">
    <name type="scientific">Deinococcus yavapaiensis KR-236</name>
    <dbReference type="NCBI Taxonomy" id="694435"/>
    <lineage>
        <taxon>Bacteria</taxon>
        <taxon>Thermotogati</taxon>
        <taxon>Deinococcota</taxon>
        <taxon>Deinococci</taxon>
        <taxon>Deinococcales</taxon>
        <taxon>Deinococcaceae</taxon>
        <taxon>Deinococcus</taxon>
    </lineage>
</organism>
<evidence type="ECO:0000256" key="1">
    <source>
        <dbReference type="SAM" id="Phobius"/>
    </source>
</evidence>
<proteinExistence type="predicted"/>
<dbReference type="AlphaFoldDB" id="A0A318SDL2"/>
<evidence type="ECO:0000313" key="3">
    <source>
        <dbReference type="Proteomes" id="UP000248326"/>
    </source>
</evidence>
<evidence type="ECO:0000313" key="2">
    <source>
        <dbReference type="EMBL" id="PYE54981.1"/>
    </source>
</evidence>
<accession>A0A318SDL2</accession>
<comment type="caution">
    <text evidence="2">The sequence shown here is derived from an EMBL/GenBank/DDBJ whole genome shotgun (WGS) entry which is preliminary data.</text>
</comment>
<gene>
    <name evidence="2" type="ORF">DES52_104255</name>
</gene>
<name>A0A318SDL2_9DEIO</name>
<dbReference type="EMBL" id="QJSX01000004">
    <property type="protein sequence ID" value="PYE54981.1"/>
    <property type="molecule type" value="Genomic_DNA"/>
</dbReference>
<keyword evidence="1" id="KW-0472">Membrane</keyword>
<reference evidence="2 3" key="1">
    <citation type="submission" date="2018-06" db="EMBL/GenBank/DDBJ databases">
        <title>Genomic Encyclopedia of Type Strains, Phase IV (KMG-IV): sequencing the most valuable type-strain genomes for metagenomic binning, comparative biology and taxonomic classification.</title>
        <authorList>
            <person name="Goeker M."/>
        </authorList>
    </citation>
    <scope>NUCLEOTIDE SEQUENCE [LARGE SCALE GENOMIC DNA]</scope>
    <source>
        <strain evidence="2 3">DSM 18048</strain>
    </source>
</reference>
<feature type="transmembrane region" description="Helical" evidence="1">
    <location>
        <begin position="71"/>
        <end position="92"/>
    </location>
</feature>
<dbReference type="RefSeq" id="WP_110886086.1">
    <property type="nucleotide sequence ID" value="NZ_QJSX01000004.1"/>
</dbReference>